<dbReference type="InterPro" id="IPR003439">
    <property type="entry name" value="ABC_transporter-like_ATP-bd"/>
</dbReference>
<sequence length="356" mass="39471">MIELQKLCKRYGNATAVNGLDLRFESGEITVLLGPSGCGKTTTLRMINRLIEPSGGTVLIDGQDYRTLPPQQLRRRMGYVIQQVGLFPHLSVADNIATVPRLLGWNARRITSRVDELLELVGLPPGDFRHKRPHELSGGQAQRIGVARALAADPPILLMDEPFGAIDPLARERLQDEFLNIQRRLRKTVVLVTHDIDEALRLGDRLALMRAGRLEQFARTDEVLARPANDFVRSFIGTDHALKRLTRLPVTRRMQPATAISEDHPRPLEALGEARWAFVTAPDGTLLGWVDRRDLEAQPRLALALRPLSEDECVLEEASAKEALSRMLALGTANLAVVDAQRRLLGQVNVATLGEA</sequence>
<comment type="similarity">
    <text evidence="1">Belongs to the ABC transporter superfamily.</text>
</comment>
<keyword evidence="4 6" id="KW-0067">ATP-binding</keyword>
<comment type="caution">
    <text evidence="6">The sequence shown here is derived from an EMBL/GenBank/DDBJ whole genome shotgun (WGS) entry which is preliminary data.</text>
</comment>
<dbReference type="AlphaFoldDB" id="A0A841HYB5"/>
<keyword evidence="7" id="KW-1185">Reference proteome</keyword>
<organism evidence="6 7">
    <name type="scientific">Deinobacterium chartae</name>
    <dbReference type="NCBI Taxonomy" id="521158"/>
    <lineage>
        <taxon>Bacteria</taxon>
        <taxon>Thermotogati</taxon>
        <taxon>Deinococcota</taxon>
        <taxon>Deinococci</taxon>
        <taxon>Deinococcales</taxon>
        <taxon>Deinococcaceae</taxon>
        <taxon>Deinobacterium</taxon>
    </lineage>
</organism>
<name>A0A841HYB5_9DEIO</name>
<dbReference type="InterPro" id="IPR027417">
    <property type="entry name" value="P-loop_NTPase"/>
</dbReference>
<evidence type="ECO:0000256" key="4">
    <source>
        <dbReference type="ARBA" id="ARBA00022840"/>
    </source>
</evidence>
<reference evidence="6 7" key="1">
    <citation type="submission" date="2020-08" db="EMBL/GenBank/DDBJ databases">
        <title>Genomic Encyclopedia of Type Strains, Phase IV (KMG-IV): sequencing the most valuable type-strain genomes for metagenomic binning, comparative biology and taxonomic classification.</title>
        <authorList>
            <person name="Goeker M."/>
        </authorList>
    </citation>
    <scope>NUCLEOTIDE SEQUENCE [LARGE SCALE GENOMIC DNA]</scope>
    <source>
        <strain evidence="6 7">DSM 21458</strain>
    </source>
</reference>
<dbReference type="GO" id="GO:0005524">
    <property type="term" value="F:ATP binding"/>
    <property type="evidence" value="ECO:0007669"/>
    <property type="project" value="UniProtKB-KW"/>
</dbReference>
<dbReference type="GO" id="GO:0016887">
    <property type="term" value="F:ATP hydrolysis activity"/>
    <property type="evidence" value="ECO:0007669"/>
    <property type="project" value="InterPro"/>
</dbReference>
<dbReference type="Proteomes" id="UP000569951">
    <property type="component" value="Unassembled WGS sequence"/>
</dbReference>
<dbReference type="RefSeq" id="WP_183983834.1">
    <property type="nucleotide sequence ID" value="NZ_JACHHG010000001.1"/>
</dbReference>
<evidence type="ECO:0000313" key="6">
    <source>
        <dbReference type="EMBL" id="MBB6096928.1"/>
    </source>
</evidence>
<evidence type="ECO:0000259" key="5">
    <source>
        <dbReference type="PROSITE" id="PS50893"/>
    </source>
</evidence>
<dbReference type="Pfam" id="PF00005">
    <property type="entry name" value="ABC_tran"/>
    <property type="match status" value="1"/>
</dbReference>
<dbReference type="InterPro" id="IPR017871">
    <property type="entry name" value="ABC_transporter-like_CS"/>
</dbReference>
<dbReference type="FunFam" id="3.40.50.300:FF:000425">
    <property type="entry name" value="Probable ABC transporter, ATP-binding subunit"/>
    <property type="match status" value="1"/>
</dbReference>
<evidence type="ECO:0000313" key="7">
    <source>
        <dbReference type="Proteomes" id="UP000569951"/>
    </source>
</evidence>
<dbReference type="InterPro" id="IPR046342">
    <property type="entry name" value="CBS_dom_sf"/>
</dbReference>
<dbReference type="PROSITE" id="PS00211">
    <property type="entry name" value="ABC_TRANSPORTER_1"/>
    <property type="match status" value="1"/>
</dbReference>
<dbReference type="PANTHER" id="PTHR43117">
    <property type="entry name" value="OSMOPROTECTANT IMPORT ATP-BINDING PROTEIN OSMV"/>
    <property type="match status" value="1"/>
</dbReference>
<protein>
    <submittedName>
        <fullName evidence="6">Osmoprotectant transport system ATP-binding protein</fullName>
    </submittedName>
</protein>
<dbReference type="InterPro" id="IPR003593">
    <property type="entry name" value="AAA+_ATPase"/>
</dbReference>
<dbReference type="SUPFAM" id="SSF54631">
    <property type="entry name" value="CBS-domain pair"/>
    <property type="match status" value="1"/>
</dbReference>
<feature type="domain" description="ABC transporter" evidence="5">
    <location>
        <begin position="2"/>
        <end position="236"/>
    </location>
</feature>
<dbReference type="PANTHER" id="PTHR43117:SF4">
    <property type="entry name" value="OSMOPROTECTANT IMPORT ATP-BINDING PROTEIN OSMV"/>
    <property type="match status" value="1"/>
</dbReference>
<dbReference type="EMBL" id="JACHHG010000001">
    <property type="protein sequence ID" value="MBB6096928.1"/>
    <property type="molecule type" value="Genomic_DNA"/>
</dbReference>
<dbReference type="GO" id="GO:0015697">
    <property type="term" value="P:quaternary ammonium group transport"/>
    <property type="evidence" value="ECO:0007669"/>
    <property type="project" value="UniProtKB-ARBA"/>
</dbReference>
<evidence type="ECO:0000256" key="3">
    <source>
        <dbReference type="ARBA" id="ARBA00022741"/>
    </source>
</evidence>
<dbReference type="Gene3D" id="3.40.50.300">
    <property type="entry name" value="P-loop containing nucleotide triphosphate hydrolases"/>
    <property type="match status" value="1"/>
</dbReference>
<dbReference type="SMART" id="SM00382">
    <property type="entry name" value="AAA"/>
    <property type="match status" value="1"/>
</dbReference>
<dbReference type="PROSITE" id="PS50893">
    <property type="entry name" value="ABC_TRANSPORTER_2"/>
    <property type="match status" value="1"/>
</dbReference>
<evidence type="ECO:0000256" key="2">
    <source>
        <dbReference type="ARBA" id="ARBA00022448"/>
    </source>
</evidence>
<proteinExistence type="inferred from homology"/>
<evidence type="ECO:0000256" key="1">
    <source>
        <dbReference type="ARBA" id="ARBA00005417"/>
    </source>
</evidence>
<dbReference type="SUPFAM" id="SSF52540">
    <property type="entry name" value="P-loop containing nucleoside triphosphate hydrolases"/>
    <property type="match status" value="1"/>
</dbReference>
<keyword evidence="3" id="KW-0547">Nucleotide-binding</keyword>
<gene>
    <name evidence="6" type="ORF">HNR42_000340</name>
</gene>
<keyword evidence="2" id="KW-0813">Transport</keyword>
<accession>A0A841HYB5</accession>